<sequence length="112" mass="12700">MKSPACGRFSAGGGFWGSCAKNIADSKRAHPCGDDDGKNEPGDSVMICSRLDHVSSFRYFRTEKVSCYFSLPPRWRRNRKLELARSLFPGPGRRLSCRVQRGRPPEQPRRLE</sequence>
<proteinExistence type="predicted"/>
<accession>A0ABR4G4L9</accession>
<feature type="region of interest" description="Disordered" evidence="1">
    <location>
        <begin position="93"/>
        <end position="112"/>
    </location>
</feature>
<gene>
    <name evidence="2" type="ORF">BJX66DRAFT_220835</name>
</gene>
<evidence type="ECO:0000313" key="2">
    <source>
        <dbReference type="EMBL" id="KAL2793590.1"/>
    </source>
</evidence>
<name>A0ABR4G4L9_9EURO</name>
<protein>
    <submittedName>
        <fullName evidence="2">Uncharacterized protein</fullName>
    </submittedName>
</protein>
<comment type="caution">
    <text evidence="2">The sequence shown here is derived from an EMBL/GenBank/DDBJ whole genome shotgun (WGS) entry which is preliminary data.</text>
</comment>
<keyword evidence="3" id="KW-1185">Reference proteome</keyword>
<organism evidence="2 3">
    <name type="scientific">Aspergillus keveii</name>
    <dbReference type="NCBI Taxonomy" id="714993"/>
    <lineage>
        <taxon>Eukaryota</taxon>
        <taxon>Fungi</taxon>
        <taxon>Dikarya</taxon>
        <taxon>Ascomycota</taxon>
        <taxon>Pezizomycotina</taxon>
        <taxon>Eurotiomycetes</taxon>
        <taxon>Eurotiomycetidae</taxon>
        <taxon>Eurotiales</taxon>
        <taxon>Aspergillaceae</taxon>
        <taxon>Aspergillus</taxon>
        <taxon>Aspergillus subgen. Nidulantes</taxon>
    </lineage>
</organism>
<dbReference type="Proteomes" id="UP001610563">
    <property type="component" value="Unassembled WGS sequence"/>
</dbReference>
<reference evidence="2 3" key="1">
    <citation type="submission" date="2024-07" db="EMBL/GenBank/DDBJ databases">
        <title>Section-level genome sequencing and comparative genomics of Aspergillus sections Usti and Cavernicolus.</title>
        <authorList>
            <consortium name="Lawrence Berkeley National Laboratory"/>
            <person name="Nybo J.L."/>
            <person name="Vesth T.C."/>
            <person name="Theobald S."/>
            <person name="Frisvad J.C."/>
            <person name="Larsen T.O."/>
            <person name="Kjaerboelling I."/>
            <person name="Rothschild-Mancinelli K."/>
            <person name="Lyhne E.K."/>
            <person name="Kogle M.E."/>
            <person name="Barry K."/>
            <person name="Clum A."/>
            <person name="Na H."/>
            <person name="Ledsgaard L."/>
            <person name="Lin J."/>
            <person name="Lipzen A."/>
            <person name="Kuo A."/>
            <person name="Riley R."/>
            <person name="Mondo S."/>
            <person name="Labutti K."/>
            <person name="Haridas S."/>
            <person name="Pangalinan J."/>
            <person name="Salamov A.A."/>
            <person name="Simmons B.A."/>
            <person name="Magnuson J.K."/>
            <person name="Chen J."/>
            <person name="Drula E."/>
            <person name="Henrissat B."/>
            <person name="Wiebenga A."/>
            <person name="Lubbers R.J."/>
            <person name="Gomes A.C."/>
            <person name="Makela M.R."/>
            <person name="Stajich J."/>
            <person name="Grigoriev I.V."/>
            <person name="Mortensen U.H."/>
            <person name="De Vries R.P."/>
            <person name="Baker S.E."/>
            <person name="Andersen M.R."/>
        </authorList>
    </citation>
    <scope>NUCLEOTIDE SEQUENCE [LARGE SCALE GENOMIC DNA]</scope>
    <source>
        <strain evidence="2 3">CBS 209.92</strain>
    </source>
</reference>
<evidence type="ECO:0000313" key="3">
    <source>
        <dbReference type="Proteomes" id="UP001610563"/>
    </source>
</evidence>
<evidence type="ECO:0000256" key="1">
    <source>
        <dbReference type="SAM" id="MobiDB-lite"/>
    </source>
</evidence>
<dbReference type="PROSITE" id="PS51257">
    <property type="entry name" value="PROKAR_LIPOPROTEIN"/>
    <property type="match status" value="1"/>
</dbReference>
<feature type="compositionally biased region" description="Basic and acidic residues" evidence="1">
    <location>
        <begin position="103"/>
        <end position="112"/>
    </location>
</feature>
<dbReference type="EMBL" id="JBFTWV010000055">
    <property type="protein sequence ID" value="KAL2793590.1"/>
    <property type="molecule type" value="Genomic_DNA"/>
</dbReference>